<feature type="transmembrane region" description="Helical" evidence="6">
    <location>
        <begin position="215"/>
        <end position="234"/>
    </location>
</feature>
<dbReference type="OrthoDB" id="265717at2759"/>
<evidence type="ECO:0000313" key="10">
    <source>
        <dbReference type="Proteomes" id="UP000186817"/>
    </source>
</evidence>
<dbReference type="Gene3D" id="1.25.10.10">
    <property type="entry name" value="Leucine-rich Repeat Variant"/>
    <property type="match status" value="3"/>
</dbReference>
<dbReference type="InterPro" id="IPR011989">
    <property type="entry name" value="ARM-like"/>
</dbReference>
<dbReference type="SUPFAM" id="SSF46946">
    <property type="entry name" value="S13-like H2TH domain"/>
    <property type="match status" value="1"/>
</dbReference>
<keyword evidence="10" id="KW-1185">Reference proteome</keyword>
<keyword evidence="9" id="KW-0378">Hydrolase</keyword>
<dbReference type="Gene3D" id="1.10.287.110">
    <property type="entry name" value="DnaJ domain"/>
    <property type="match status" value="2"/>
</dbReference>
<dbReference type="SMART" id="SM00726">
    <property type="entry name" value="UIM"/>
    <property type="match status" value="2"/>
</dbReference>
<dbReference type="InterPro" id="IPR001623">
    <property type="entry name" value="DnaJ_domain"/>
</dbReference>
<dbReference type="InterPro" id="IPR036869">
    <property type="entry name" value="J_dom_sf"/>
</dbReference>
<feature type="region of interest" description="Disordered" evidence="5">
    <location>
        <begin position="2834"/>
        <end position="2881"/>
    </location>
</feature>
<dbReference type="InterPro" id="IPR015886">
    <property type="entry name" value="H2TH_FPG"/>
</dbReference>
<gene>
    <name evidence="9" type="primary">NEIL3</name>
    <name evidence="9" type="ORF">AK812_SmicGene27211</name>
</gene>
<keyword evidence="9" id="KW-0255">Endonuclease</keyword>
<evidence type="ECO:0000256" key="4">
    <source>
        <dbReference type="PROSITE-ProRule" id="PRU00391"/>
    </source>
</evidence>
<dbReference type="SUPFAM" id="SSF82199">
    <property type="entry name" value="SET domain"/>
    <property type="match status" value="1"/>
</dbReference>
<dbReference type="PANTHER" id="PTHR12697:SF5">
    <property type="entry name" value="DEOXYHYPUSINE HYDROXYLASE"/>
    <property type="match status" value="1"/>
</dbReference>
<keyword evidence="6" id="KW-0812">Transmembrane</keyword>
<feature type="transmembrane region" description="Helical" evidence="6">
    <location>
        <begin position="271"/>
        <end position="291"/>
    </location>
</feature>
<dbReference type="InterPro" id="IPR016024">
    <property type="entry name" value="ARM-type_fold"/>
</dbReference>
<name>A0A1Q9D7I7_SYMMI</name>
<dbReference type="SUPFAM" id="SSF46565">
    <property type="entry name" value="Chaperone J-domain"/>
    <property type="match status" value="2"/>
</dbReference>
<dbReference type="GO" id="GO:0008270">
    <property type="term" value="F:zinc ion binding"/>
    <property type="evidence" value="ECO:0007669"/>
    <property type="project" value="UniProtKB-KW"/>
</dbReference>
<dbReference type="GO" id="GO:0016491">
    <property type="term" value="F:oxidoreductase activity"/>
    <property type="evidence" value="ECO:0007669"/>
    <property type="project" value="TreeGrafter"/>
</dbReference>
<proteinExistence type="predicted"/>
<feature type="compositionally biased region" description="Low complexity" evidence="5">
    <location>
        <begin position="2857"/>
        <end position="2866"/>
    </location>
</feature>
<dbReference type="CDD" id="cd06257">
    <property type="entry name" value="DnaJ"/>
    <property type="match status" value="1"/>
</dbReference>
<keyword evidence="2 4" id="KW-0863">Zinc-finger</keyword>
<dbReference type="PROSITE" id="PS51066">
    <property type="entry name" value="ZF_FPG_2"/>
    <property type="match status" value="1"/>
</dbReference>
<dbReference type="InterPro" id="IPR003903">
    <property type="entry name" value="UIM_dom"/>
</dbReference>
<dbReference type="PANTHER" id="PTHR12697">
    <property type="entry name" value="PBS LYASE HEAT-LIKE PROTEIN"/>
    <property type="match status" value="1"/>
</dbReference>
<dbReference type="Pfam" id="PF00226">
    <property type="entry name" value="DnaJ"/>
    <property type="match status" value="1"/>
</dbReference>
<dbReference type="InterPro" id="IPR018253">
    <property type="entry name" value="DnaJ_domain_CS"/>
</dbReference>
<protein>
    <submittedName>
        <fullName evidence="9">Endonuclease 8-like 3</fullName>
    </submittedName>
</protein>
<evidence type="ECO:0000259" key="8">
    <source>
        <dbReference type="PROSITE" id="PS51066"/>
    </source>
</evidence>
<dbReference type="InterPro" id="IPR046341">
    <property type="entry name" value="SET_dom_sf"/>
</dbReference>
<evidence type="ECO:0000313" key="9">
    <source>
        <dbReference type="EMBL" id="OLP91130.1"/>
    </source>
</evidence>
<keyword evidence="6" id="KW-0472">Membrane</keyword>
<comment type="caution">
    <text evidence="9">The sequence shown here is derived from an EMBL/GenBank/DDBJ whole genome shotgun (WGS) entry which is preliminary data.</text>
</comment>
<evidence type="ECO:0000256" key="6">
    <source>
        <dbReference type="SAM" id="Phobius"/>
    </source>
</evidence>
<dbReference type="InterPro" id="IPR004155">
    <property type="entry name" value="PBS_lyase_HEAT"/>
</dbReference>
<sequence length="2881" mass="312780">MPVVFIVGNNDVMEHGGQIWIGGVDASVLQFRFSSPFQTGIAARQAGGSMTTSDICDVYLRLVASEESYREVKELFQSQNGRDEELELLGNAALESSEVVAEQYFEVRSWQEYFQDEVNVTKYSVKKHGILGTLKNEVVEVGNDVKDLGRGAATVVQTGREQVPHLVRAATDTMGNVVQTGSAAAASTGASFAARSQEHITTAVHETVVAPVKRAWHLMATGFILCVLVPLFALRTYAPLNSVVSNLGLLWLLICTCCPPRGMNGRAGKSALLLLYPLITVALPLALHYWATHPQLSQDVGDMFRRLPEQLGRIPEQLKELPGINKLRCSDNDQRTEQQTSGGLVSAARAQDILIVAVLSHVLSNALTEPGLCFGRDCSAAPSAPRGSRFVKEQSLQRTENTHKPEELVQWLLDLGSRGEKSAADMGYATTVGTMVHDRNDEVAAAAITALGDMGQEGRKYMTQIASGLNRSPEVCQAAATALAQFGKQAAAYEGHLTTCLMRSLDEPTQAAVIAALGAVGAESEATTLAKYLDDNSAAVVAAACQALGYLPQGVQEAPRIAKKLQDPKTRFAAVSALGKLGSGVVQKYIQEITSCLKDKDSLTRQAAANTLAAASEPVLNSQAGAPYIATLLKDADPGIRCSAALSLGKLGPQASSHASEVAKLLGDDAEDSSESYLAVGGGSLRSPATLRRPKCAALAALALMNATSHVSDMAMCLRDKAYEVRLCALEALMEMGEAASKQSTSIMATMEDDVYIVRLKACQAIAALQAQDVMDNLPDLFKDEAPSVREAALEALASCPDIGKKYCSQVFKCLEDEYGVVRAAALRALASMDTVGQGYASAIAAELGNQDPHARAAACEALGKFGDYGAAFADEIESCQTDEVPMVRAAAAHAMAQLGLSRVRGLENGSIQKYVGKTSKKVQLKVDGEKGRFLRASCALKAGEVILSERPIFEGNTKGTRSQKVYCEAFLEKQLSPRNSSKGAGLEELPEFEECFHPRSPLIDCIAGVLLCKKRAKNEALEQDTREAAKIQLQKLCSLCRSTAQSEANHRDCAEDLWGALRKDFQELTYVLQILSSNRFGYSEQSMELMFAGPKYHRHAELLRVLLRRRLKAVLRAESAQQAADFRSLVGCRACEVFAVGKELFLLFGIRWDEQRRGGGVRFHFGHGGGYMVEQKPSHGDVVRWGPKSPGGGHCKHGSAAVVLEFSEAEVDETDKAETVSDSASSTDPRTGLRLLLWSDLGSSFSLAPPEYVHAVEARSAFDINADRDKRFALDDAIRMFQASEELIVDFIMDQSRLPGVGNIIKCEGLFMAGIFPLRRASELTDTEWRGLLEELYHFSDLWYKHCQRSEDGQNMGCCHLMRIYGHKVCSRCSCPVSLIKEGRRQRITYFCPHCQPIPNFRLTTERAHRQELALQLPLCMCGIPPVLLQVRAGNYAGYGEDRRPYLSCQRRRGSSYDDGGCGIPGPWDGCGFHAWLDEVAELPACHCQKPAFTEAGHECLEGEWPIFPPLTLVLQPLVTAPGVGGDMRQPTRLMEAACLSTPACRIASWGHGRPKTRLRSCIMPPKAKPGAKATAKPLAAKAKAASSPEPIAPVNSPGPDKLSVFDAETNLNFVEDDDWAALASTETPSSTVGKVLEALLTLLGDTDAASWATAATALDKPEELAESPMSLFEGVRHNIHSQHAVTWEMLLADKVREIRALGPLGCSRLQLQRAAAVISEADLGSLMATTSTTAPPPKAKAKAAKAKAAEPSALPPRPQEGALRAALALAQLVESYVAPAESPFSKFPMEWPAVPFRDLHRNLQHALHSKQHACLICGSKLATKAVSQYLQLCGAGMVNVCQLQVQVQLAKAMPPDIARTTLGSALKEALARGSRLALQLGTSPPNLRRFCDSQMPIEAFEHEKTSEVARTLGLEAAEAPDFQMVLLVEMSKGTAEKALPQVLPGFDEMAVMLVDDATLPSNSQLDEASKRPTSLRSALSLLAVDAAKTAAPTAPTEAPVAFSDGVVVNEIDFEYMEKFGDDWQERWLLGPSEQDESGKEIRKGLISAKLVKYPSNPKDAKMCLQLMGGAANAPCTGIWTSFTPLIRPTEVEFEFTVNGKVDMPNACLVFTEKPFEGALPDCKVGVQFTVRGGMQLCGGGGNLVRISNDGKIQNDKWNKVLIKIDWADKIAVAQVDTRGKGYAPAIQTVPFRDPTCCGFGALFIYNTDTQATCWFSELRVKQHQQDMAMSGNDALDARRELAERMKQREYQMAVDADMEVGMKMGAIKSTTCHGMNLAMEQAANNSNGEAGTQTYRALRDIEAGEALSIDYLNFPAGYCPAAARAKALQGWGFSCTCPRCVSLPEVERSFVCPACGEPQLCPSHPNSSEMGCLACGKAPEADYVARCMDREAKLTAQALSRSPAADDDVLQAADDEEESLLAFHHHLVFQALWQEAEQGLPEGEDLPAFQQILESHSISGLITSGPHATSAMASAPQAPHPEDFYDLLEVARDADAEQIKTAVKAYRRQALKWHPDKQDAANRAYAEATERCQTGLEGEQVEAAQTPLWSEDSQQTFAAPELAEPVPGPMEEAPNLQLMTLRSSAKLELGLQQQQPSMFLQSMLQQQQVMLSQQQELLKQVAVQNKEQSAANKELTLGLSSSVISHHHLAQVRGILPDSSEGQTNRQARFQAKVAAVQPKERFKLISEAYQVLSDTEQRAAFDRFGKAGWYARARQLWPQCPHPDESFGMAGFGPFAGFGGFGHGSPGVRVVFTRTGPDGVRYTETRTNSDSSTFGVFGRRDPFDLFRDFFSDRSNLFANHAPGFGHFGPSMRGSEEEEEDELQRAIRLSTQTAEEEQQRRLRQFQPDMDDDAALRAALAASRSHAQQKEPQTVPTSVM</sequence>
<evidence type="ECO:0000256" key="1">
    <source>
        <dbReference type="ARBA" id="ARBA00022723"/>
    </source>
</evidence>
<feature type="compositionally biased region" description="Polar residues" evidence="5">
    <location>
        <begin position="2871"/>
        <end position="2881"/>
    </location>
</feature>
<dbReference type="SMART" id="SM00271">
    <property type="entry name" value="DnaJ"/>
    <property type="match status" value="1"/>
</dbReference>
<dbReference type="Proteomes" id="UP000186817">
    <property type="component" value="Unassembled WGS sequence"/>
</dbReference>
<dbReference type="InterPro" id="IPR000214">
    <property type="entry name" value="Znf_DNA_glyclase/AP_lyase"/>
</dbReference>
<dbReference type="GO" id="GO:0003684">
    <property type="term" value="F:damaged DNA binding"/>
    <property type="evidence" value="ECO:0007669"/>
    <property type="project" value="InterPro"/>
</dbReference>
<dbReference type="Gene3D" id="1.10.8.50">
    <property type="match status" value="1"/>
</dbReference>
<dbReference type="Pfam" id="PF13646">
    <property type="entry name" value="HEAT_2"/>
    <property type="match status" value="1"/>
</dbReference>
<dbReference type="InterPro" id="IPR010979">
    <property type="entry name" value="Ribosomal_uS13-like_H2TH"/>
</dbReference>
<dbReference type="Gene3D" id="2.170.270.10">
    <property type="entry name" value="SET domain"/>
    <property type="match status" value="1"/>
</dbReference>
<evidence type="ECO:0000256" key="5">
    <source>
        <dbReference type="SAM" id="MobiDB-lite"/>
    </source>
</evidence>
<organism evidence="9 10">
    <name type="scientific">Symbiodinium microadriaticum</name>
    <name type="common">Dinoflagellate</name>
    <name type="synonym">Zooxanthella microadriatica</name>
    <dbReference type="NCBI Taxonomy" id="2951"/>
    <lineage>
        <taxon>Eukaryota</taxon>
        <taxon>Sar</taxon>
        <taxon>Alveolata</taxon>
        <taxon>Dinophyceae</taxon>
        <taxon>Suessiales</taxon>
        <taxon>Symbiodiniaceae</taxon>
        <taxon>Symbiodinium</taxon>
    </lineage>
</organism>
<dbReference type="PRINTS" id="PR00625">
    <property type="entry name" value="JDOMAIN"/>
</dbReference>
<dbReference type="PROSITE" id="PS50076">
    <property type="entry name" value="DNAJ_2"/>
    <property type="match status" value="1"/>
</dbReference>
<feature type="domain" description="J" evidence="7">
    <location>
        <begin position="2485"/>
        <end position="2708"/>
    </location>
</feature>
<evidence type="ECO:0000256" key="3">
    <source>
        <dbReference type="ARBA" id="ARBA00022833"/>
    </source>
</evidence>
<dbReference type="GO" id="GO:0006284">
    <property type="term" value="P:base-excision repair"/>
    <property type="evidence" value="ECO:0007669"/>
    <property type="project" value="InterPro"/>
</dbReference>
<dbReference type="GO" id="GO:0016799">
    <property type="term" value="F:hydrolase activity, hydrolyzing N-glycosyl compounds"/>
    <property type="evidence" value="ECO:0007669"/>
    <property type="project" value="InterPro"/>
</dbReference>
<dbReference type="SMART" id="SM00567">
    <property type="entry name" value="EZ_HEAT"/>
    <property type="match status" value="9"/>
</dbReference>
<dbReference type="GO" id="GO:0003906">
    <property type="term" value="F:DNA-(apurinic or apyrimidinic site) endonuclease activity"/>
    <property type="evidence" value="ECO:0007669"/>
    <property type="project" value="InterPro"/>
</dbReference>
<keyword evidence="9" id="KW-0540">Nuclease</keyword>
<accession>A0A1Q9D7I7</accession>
<dbReference type="SMART" id="SM01232">
    <property type="entry name" value="H2TH"/>
    <property type="match status" value="1"/>
</dbReference>
<dbReference type="PROSITE" id="PS00636">
    <property type="entry name" value="DNAJ_1"/>
    <property type="match status" value="1"/>
</dbReference>
<evidence type="ECO:0000256" key="2">
    <source>
        <dbReference type="ARBA" id="ARBA00022771"/>
    </source>
</evidence>
<dbReference type="SUPFAM" id="SSF48371">
    <property type="entry name" value="ARM repeat"/>
    <property type="match status" value="1"/>
</dbReference>
<dbReference type="EMBL" id="LSRX01000678">
    <property type="protein sequence ID" value="OLP91130.1"/>
    <property type="molecule type" value="Genomic_DNA"/>
</dbReference>
<keyword evidence="6" id="KW-1133">Transmembrane helix</keyword>
<keyword evidence="1" id="KW-0479">Metal-binding</keyword>
<evidence type="ECO:0000259" key="7">
    <source>
        <dbReference type="PROSITE" id="PS50076"/>
    </source>
</evidence>
<keyword evidence="3" id="KW-0862">Zinc</keyword>
<reference evidence="9 10" key="1">
    <citation type="submission" date="2016-02" db="EMBL/GenBank/DDBJ databases">
        <title>Genome analysis of coral dinoflagellate symbionts highlights evolutionary adaptations to a symbiotic lifestyle.</title>
        <authorList>
            <person name="Aranda M."/>
            <person name="Li Y."/>
            <person name="Liew Y.J."/>
            <person name="Baumgarten S."/>
            <person name="Simakov O."/>
            <person name="Wilson M."/>
            <person name="Piel J."/>
            <person name="Ashoor H."/>
            <person name="Bougouffa S."/>
            <person name="Bajic V.B."/>
            <person name="Ryu T."/>
            <person name="Ravasi T."/>
            <person name="Bayer T."/>
            <person name="Micklem G."/>
            <person name="Kim H."/>
            <person name="Bhak J."/>
            <person name="Lajeunesse T.C."/>
            <person name="Voolstra C.R."/>
        </authorList>
    </citation>
    <scope>NUCLEOTIDE SEQUENCE [LARGE SCALE GENOMIC DNA]</scope>
    <source>
        <strain evidence="9 10">CCMP2467</strain>
    </source>
</reference>
<dbReference type="PROSITE" id="PS50330">
    <property type="entry name" value="UIM"/>
    <property type="match status" value="1"/>
</dbReference>
<feature type="domain" description="FPG-type" evidence="8">
    <location>
        <begin position="1364"/>
        <end position="1398"/>
    </location>
</feature>